<feature type="transmembrane region" description="Helical" evidence="1">
    <location>
        <begin position="38"/>
        <end position="59"/>
    </location>
</feature>
<dbReference type="AlphaFoldDB" id="A0A7W3QRJ1"/>
<evidence type="ECO:0000313" key="3">
    <source>
        <dbReference type="Proteomes" id="UP000572680"/>
    </source>
</evidence>
<proteinExistence type="predicted"/>
<feature type="transmembrane region" description="Helical" evidence="1">
    <location>
        <begin position="13"/>
        <end position="31"/>
    </location>
</feature>
<name>A0A7W3QRJ1_ACTNM</name>
<gene>
    <name evidence="2" type="ORF">HNR61_008535</name>
</gene>
<keyword evidence="1" id="KW-1133">Transmembrane helix</keyword>
<dbReference type="EMBL" id="JACJIA010000018">
    <property type="protein sequence ID" value="MBA8956845.1"/>
    <property type="molecule type" value="Genomic_DNA"/>
</dbReference>
<feature type="transmembrane region" description="Helical" evidence="1">
    <location>
        <begin position="128"/>
        <end position="145"/>
    </location>
</feature>
<organism evidence="2 3">
    <name type="scientific">Actinomadura namibiensis</name>
    <dbReference type="NCBI Taxonomy" id="182080"/>
    <lineage>
        <taxon>Bacteria</taxon>
        <taxon>Bacillati</taxon>
        <taxon>Actinomycetota</taxon>
        <taxon>Actinomycetes</taxon>
        <taxon>Streptosporangiales</taxon>
        <taxon>Thermomonosporaceae</taxon>
        <taxon>Actinomadura</taxon>
    </lineage>
</organism>
<keyword evidence="1" id="KW-0812">Transmembrane</keyword>
<reference evidence="2 3" key="1">
    <citation type="submission" date="2020-08" db="EMBL/GenBank/DDBJ databases">
        <title>Genomic Encyclopedia of Type Strains, Phase IV (KMG-IV): sequencing the most valuable type-strain genomes for metagenomic binning, comparative biology and taxonomic classification.</title>
        <authorList>
            <person name="Goeker M."/>
        </authorList>
    </citation>
    <scope>NUCLEOTIDE SEQUENCE [LARGE SCALE GENOMIC DNA]</scope>
    <source>
        <strain evidence="2 3">DSM 44197</strain>
    </source>
</reference>
<dbReference type="RefSeq" id="WP_182848721.1">
    <property type="nucleotide sequence ID" value="NZ_BAAALP010000054.1"/>
</dbReference>
<feature type="transmembrane region" description="Helical" evidence="1">
    <location>
        <begin position="104"/>
        <end position="122"/>
    </location>
</feature>
<feature type="transmembrane region" description="Helical" evidence="1">
    <location>
        <begin position="71"/>
        <end position="92"/>
    </location>
</feature>
<sequence length="216" mass="22532">MTDYPVTLAVEDFVPVVLTTTGVVLLVPYVGARFGPRAARIALLAGACAGAGGFAKASWKLVVALDGPDLAWLEGALFPLLLVGFALLARALYPEPAERTHRALAYALAAFPVLGPAASAALRDTWPAMVLAIAAVSVAAVRLALLGRAEGDPAASALFGLWLTGQYVLGPLAARPDQTVALQWVEQGCNTLTQAAFAYAAWRLSQTVRVKEPVTP</sequence>
<evidence type="ECO:0000256" key="1">
    <source>
        <dbReference type="SAM" id="Phobius"/>
    </source>
</evidence>
<keyword evidence="1" id="KW-0472">Membrane</keyword>
<accession>A0A7W3QRJ1</accession>
<comment type="caution">
    <text evidence="2">The sequence shown here is derived from an EMBL/GenBank/DDBJ whole genome shotgun (WGS) entry which is preliminary data.</text>
</comment>
<keyword evidence="3" id="KW-1185">Reference proteome</keyword>
<evidence type="ECO:0000313" key="2">
    <source>
        <dbReference type="EMBL" id="MBA8956845.1"/>
    </source>
</evidence>
<dbReference type="Proteomes" id="UP000572680">
    <property type="component" value="Unassembled WGS sequence"/>
</dbReference>
<protein>
    <submittedName>
        <fullName evidence="2">Uncharacterized protein</fullName>
    </submittedName>
</protein>